<keyword evidence="2" id="KW-1185">Reference proteome</keyword>
<dbReference type="EMBL" id="JBANQN010000004">
    <property type="protein sequence ID" value="KAK6791480.1"/>
    <property type="molecule type" value="Genomic_DNA"/>
</dbReference>
<dbReference type="AlphaFoldDB" id="A0AAN8TPI7"/>
<evidence type="ECO:0000313" key="2">
    <source>
        <dbReference type="Proteomes" id="UP001371456"/>
    </source>
</evidence>
<dbReference type="Proteomes" id="UP001371456">
    <property type="component" value="Unassembled WGS sequence"/>
</dbReference>
<proteinExistence type="predicted"/>
<sequence length="186" mass="21051">MSQKKFSIPICGEEFVKKPSHIPRDQWNPLLLYWLSEKAKKHSQANKISRATQTGGSKSIATLMNEQAIDGIEPTRAKVYILIHTKRRNGRPLDEESSNVINMMNEKMSNDETQEDESNGSYAWKGVVYSQVLRNEKSRYVRGLGLGPTPSLLWGSISFLRNVGVDSLCNEAALKLEQEINELNKK</sequence>
<dbReference type="InterPro" id="IPR004252">
    <property type="entry name" value="Probable_transposase_24"/>
</dbReference>
<name>A0AAN8TPI7_SOLBU</name>
<comment type="caution">
    <text evidence="1">The sequence shown here is derived from an EMBL/GenBank/DDBJ whole genome shotgun (WGS) entry which is preliminary data.</text>
</comment>
<gene>
    <name evidence="1" type="ORF">RDI58_010561</name>
</gene>
<dbReference type="PANTHER" id="PTHR33144">
    <property type="entry name" value="OS10G0409366 PROTEIN-RELATED"/>
    <property type="match status" value="1"/>
</dbReference>
<accession>A0AAN8TPI7</accession>
<organism evidence="1 2">
    <name type="scientific">Solanum bulbocastanum</name>
    <name type="common">Wild potato</name>
    <dbReference type="NCBI Taxonomy" id="147425"/>
    <lineage>
        <taxon>Eukaryota</taxon>
        <taxon>Viridiplantae</taxon>
        <taxon>Streptophyta</taxon>
        <taxon>Embryophyta</taxon>
        <taxon>Tracheophyta</taxon>
        <taxon>Spermatophyta</taxon>
        <taxon>Magnoliopsida</taxon>
        <taxon>eudicotyledons</taxon>
        <taxon>Gunneridae</taxon>
        <taxon>Pentapetalae</taxon>
        <taxon>asterids</taxon>
        <taxon>lamiids</taxon>
        <taxon>Solanales</taxon>
        <taxon>Solanaceae</taxon>
        <taxon>Solanoideae</taxon>
        <taxon>Solaneae</taxon>
        <taxon>Solanum</taxon>
    </lineage>
</organism>
<reference evidence="1 2" key="1">
    <citation type="submission" date="2024-02" db="EMBL/GenBank/DDBJ databases">
        <title>de novo genome assembly of Solanum bulbocastanum strain 11H21.</title>
        <authorList>
            <person name="Hosaka A.J."/>
        </authorList>
    </citation>
    <scope>NUCLEOTIDE SEQUENCE [LARGE SCALE GENOMIC DNA]</scope>
    <source>
        <tissue evidence="1">Young leaves</tissue>
    </source>
</reference>
<dbReference type="PANTHER" id="PTHR33144:SF46">
    <property type="entry name" value="OS04G0610000 PROTEIN"/>
    <property type="match status" value="1"/>
</dbReference>
<protein>
    <submittedName>
        <fullName evidence="1">Uncharacterized protein</fullName>
    </submittedName>
</protein>
<evidence type="ECO:0000313" key="1">
    <source>
        <dbReference type="EMBL" id="KAK6791480.1"/>
    </source>
</evidence>
<dbReference type="Pfam" id="PF03004">
    <property type="entry name" value="Transposase_24"/>
    <property type="match status" value="1"/>
</dbReference>